<keyword evidence="6" id="KW-0436">Ligase</keyword>
<evidence type="ECO:0000256" key="2">
    <source>
        <dbReference type="ARBA" id="ARBA00022741"/>
    </source>
</evidence>
<comment type="similarity">
    <text evidence="1 5">Belongs to the 5-formyltetrahydrofolate cyclo-ligase family.</text>
</comment>
<keyword evidence="2 4" id="KW-0547">Nucleotide-binding</keyword>
<feature type="binding site" evidence="4">
    <location>
        <position position="54"/>
    </location>
    <ligand>
        <name>substrate</name>
    </ligand>
</feature>
<name>A0A1I0FVW7_9BACI</name>
<keyword evidence="7" id="KW-1185">Reference proteome</keyword>
<reference evidence="7" key="1">
    <citation type="submission" date="2016-10" db="EMBL/GenBank/DDBJ databases">
        <authorList>
            <person name="Varghese N."/>
            <person name="Submissions S."/>
        </authorList>
    </citation>
    <scope>NUCLEOTIDE SEQUENCE [LARGE SCALE GENOMIC DNA]</scope>
    <source>
        <strain evidence="7">CGMCC 1.3566</strain>
    </source>
</reference>
<dbReference type="GO" id="GO:0005524">
    <property type="term" value="F:ATP binding"/>
    <property type="evidence" value="ECO:0007669"/>
    <property type="project" value="UniProtKB-KW"/>
</dbReference>
<dbReference type="SUPFAM" id="SSF100950">
    <property type="entry name" value="NagB/RpiA/CoA transferase-like"/>
    <property type="match status" value="1"/>
</dbReference>
<dbReference type="Proteomes" id="UP000199095">
    <property type="component" value="Unassembled WGS sequence"/>
</dbReference>
<keyword evidence="5" id="KW-0460">Magnesium</keyword>
<dbReference type="STRING" id="237682.SAMN05421676_106116"/>
<dbReference type="GO" id="GO:0046872">
    <property type="term" value="F:metal ion binding"/>
    <property type="evidence" value="ECO:0007669"/>
    <property type="project" value="UniProtKB-KW"/>
</dbReference>
<dbReference type="PANTHER" id="PTHR23407">
    <property type="entry name" value="ATPASE INHIBITOR/5-FORMYLTETRAHYDROFOLATE CYCLO-LIGASE"/>
    <property type="match status" value="1"/>
</dbReference>
<dbReference type="PANTHER" id="PTHR23407:SF1">
    <property type="entry name" value="5-FORMYLTETRAHYDROFOLATE CYCLO-LIGASE"/>
    <property type="match status" value="1"/>
</dbReference>
<comment type="catalytic activity">
    <reaction evidence="5">
        <text>(6S)-5-formyl-5,6,7,8-tetrahydrofolate + ATP = (6R)-5,10-methenyltetrahydrofolate + ADP + phosphate</text>
        <dbReference type="Rhea" id="RHEA:10488"/>
        <dbReference type="ChEBI" id="CHEBI:30616"/>
        <dbReference type="ChEBI" id="CHEBI:43474"/>
        <dbReference type="ChEBI" id="CHEBI:57455"/>
        <dbReference type="ChEBI" id="CHEBI:57457"/>
        <dbReference type="ChEBI" id="CHEBI:456216"/>
        <dbReference type="EC" id="6.3.3.2"/>
    </reaction>
</comment>
<accession>A0A1I0FVW7</accession>
<dbReference type="GO" id="GO:0035999">
    <property type="term" value="P:tetrahydrofolate interconversion"/>
    <property type="evidence" value="ECO:0007669"/>
    <property type="project" value="TreeGrafter"/>
</dbReference>
<dbReference type="OrthoDB" id="9801938at2"/>
<dbReference type="InterPro" id="IPR002698">
    <property type="entry name" value="FTHF_cligase"/>
</dbReference>
<dbReference type="InterPro" id="IPR037171">
    <property type="entry name" value="NagB/RpiA_transferase-like"/>
</dbReference>
<dbReference type="PIRSF" id="PIRSF006806">
    <property type="entry name" value="FTHF_cligase"/>
    <property type="match status" value="1"/>
</dbReference>
<feature type="binding site" evidence="4">
    <location>
        <position position="49"/>
    </location>
    <ligand>
        <name>substrate</name>
    </ligand>
</feature>
<dbReference type="GO" id="GO:0009396">
    <property type="term" value="P:folic acid-containing compound biosynthetic process"/>
    <property type="evidence" value="ECO:0007669"/>
    <property type="project" value="TreeGrafter"/>
</dbReference>
<sequence length="186" mass="21526">MKKKTLREQGIIYLKSISQSQRASLSKRITDHVLHTSWFQGASVIGVTVSKAFELDTTYLIHKAWENEKQVVVPKCFPERDHEMKFYRLTSFDQLERVYAGILEPVAAKTEQVSKHQIDLLIVPGIWFDRKGYRVGFGGGYFDRYLKDFNSVTLSLSTNRQILNEIPKDKYDIPVQHVITEEGIVF</sequence>
<evidence type="ECO:0000256" key="1">
    <source>
        <dbReference type="ARBA" id="ARBA00010638"/>
    </source>
</evidence>
<dbReference type="InterPro" id="IPR024185">
    <property type="entry name" value="FTHF_cligase-like_sf"/>
</dbReference>
<gene>
    <name evidence="6" type="ORF">SAMN05421676_106116</name>
</gene>
<keyword evidence="5" id="KW-0479">Metal-binding</keyword>
<evidence type="ECO:0000313" key="6">
    <source>
        <dbReference type="EMBL" id="SET62674.1"/>
    </source>
</evidence>
<comment type="cofactor">
    <cofactor evidence="5">
        <name>Mg(2+)</name>
        <dbReference type="ChEBI" id="CHEBI:18420"/>
    </cofactor>
</comment>
<dbReference type="Gene3D" id="3.40.50.10420">
    <property type="entry name" value="NagB/RpiA/CoA transferase-like"/>
    <property type="match status" value="1"/>
</dbReference>
<organism evidence="6 7">
    <name type="scientific">Salinibacillus kushneri</name>
    <dbReference type="NCBI Taxonomy" id="237682"/>
    <lineage>
        <taxon>Bacteria</taxon>
        <taxon>Bacillati</taxon>
        <taxon>Bacillota</taxon>
        <taxon>Bacilli</taxon>
        <taxon>Bacillales</taxon>
        <taxon>Bacillaceae</taxon>
        <taxon>Salinibacillus</taxon>
    </lineage>
</organism>
<evidence type="ECO:0000256" key="5">
    <source>
        <dbReference type="RuleBase" id="RU361279"/>
    </source>
</evidence>
<dbReference type="NCBIfam" id="TIGR02727">
    <property type="entry name" value="MTHFS_bact"/>
    <property type="match status" value="1"/>
</dbReference>
<dbReference type="EMBL" id="FOHJ01000006">
    <property type="protein sequence ID" value="SET62674.1"/>
    <property type="molecule type" value="Genomic_DNA"/>
</dbReference>
<dbReference type="AlphaFoldDB" id="A0A1I0FVW7"/>
<dbReference type="RefSeq" id="WP_143060143.1">
    <property type="nucleotide sequence ID" value="NZ_FOHJ01000006.1"/>
</dbReference>
<dbReference type="GO" id="GO:0030272">
    <property type="term" value="F:5-formyltetrahydrofolate cyclo-ligase activity"/>
    <property type="evidence" value="ECO:0007669"/>
    <property type="project" value="UniProtKB-EC"/>
</dbReference>
<feature type="binding site" evidence="4">
    <location>
        <begin position="3"/>
        <end position="7"/>
    </location>
    <ligand>
        <name>ATP</name>
        <dbReference type="ChEBI" id="CHEBI:30616"/>
    </ligand>
</feature>
<evidence type="ECO:0000313" key="7">
    <source>
        <dbReference type="Proteomes" id="UP000199095"/>
    </source>
</evidence>
<evidence type="ECO:0000256" key="4">
    <source>
        <dbReference type="PIRSR" id="PIRSR006806-1"/>
    </source>
</evidence>
<dbReference type="EC" id="6.3.3.2" evidence="5"/>
<dbReference type="Pfam" id="PF01812">
    <property type="entry name" value="5-FTHF_cyc-lig"/>
    <property type="match status" value="1"/>
</dbReference>
<keyword evidence="3 4" id="KW-0067">ATP-binding</keyword>
<proteinExistence type="inferred from homology"/>
<evidence type="ECO:0000256" key="3">
    <source>
        <dbReference type="ARBA" id="ARBA00022840"/>
    </source>
</evidence>
<protein>
    <recommendedName>
        <fullName evidence="5">5-formyltetrahydrofolate cyclo-ligase</fullName>
        <ecNumber evidence="5">6.3.3.2</ecNumber>
    </recommendedName>
</protein>